<keyword evidence="5 7" id="KW-0496">Mitochondrion</keyword>
<dbReference type="AlphaFoldDB" id="G3B8F5"/>
<comment type="similarity">
    <text evidence="2 7">Belongs to the NDUFAF7 family.</text>
</comment>
<proteinExistence type="inferred from homology"/>
<dbReference type="InterPro" id="IPR029063">
    <property type="entry name" value="SAM-dependent_MTases_sf"/>
</dbReference>
<dbReference type="PANTHER" id="PTHR12049:SF7">
    <property type="entry name" value="PROTEIN ARGININE METHYLTRANSFERASE NDUFAF7, MITOCHONDRIAL"/>
    <property type="match status" value="1"/>
</dbReference>
<keyword evidence="9" id="KW-1185">Reference proteome</keyword>
<dbReference type="InterPro" id="IPR038375">
    <property type="entry name" value="NDUFAF7_sf"/>
</dbReference>
<keyword evidence="4 7" id="KW-0808">Transferase</keyword>
<reference evidence="8 9" key="1">
    <citation type="journal article" date="2011" name="Proc. Natl. Acad. Sci. U.S.A.">
        <title>Comparative genomics of xylose-fermenting fungi for enhanced biofuel production.</title>
        <authorList>
            <person name="Wohlbach D.J."/>
            <person name="Kuo A."/>
            <person name="Sato T.K."/>
            <person name="Potts K.M."/>
            <person name="Salamov A.A."/>
            <person name="LaButti K.M."/>
            <person name="Sun H."/>
            <person name="Clum A."/>
            <person name="Pangilinan J.L."/>
            <person name="Lindquist E.A."/>
            <person name="Lucas S."/>
            <person name="Lapidus A."/>
            <person name="Jin M."/>
            <person name="Gunawan C."/>
            <person name="Balan V."/>
            <person name="Dale B.E."/>
            <person name="Jeffries T.W."/>
            <person name="Zinkel R."/>
            <person name="Barry K.W."/>
            <person name="Grigoriev I.V."/>
            <person name="Gasch A.P."/>
        </authorList>
    </citation>
    <scope>NUCLEOTIDE SEQUENCE [LARGE SCALE GENOMIC DNA]</scope>
    <source>
        <strain evidence="9">ATCC 10573 / BCRC 21748 / CBS 615 / JCM 9827 / NBRC 10315 / NRRL Y-1498 / VKM Y-70</strain>
    </source>
</reference>
<organism evidence="9">
    <name type="scientific">Candida tenuis (strain ATCC 10573 / BCRC 21748 / CBS 615 / JCM 9827 / NBRC 10315 / NRRL Y-1498 / VKM Y-70)</name>
    <name type="common">Yeast</name>
    <name type="synonym">Yamadazyma tenuis</name>
    <dbReference type="NCBI Taxonomy" id="590646"/>
    <lineage>
        <taxon>Eukaryota</taxon>
        <taxon>Fungi</taxon>
        <taxon>Dikarya</taxon>
        <taxon>Ascomycota</taxon>
        <taxon>Saccharomycotina</taxon>
        <taxon>Pichiomycetes</taxon>
        <taxon>Debaryomycetaceae</taxon>
        <taxon>Yamadazyma</taxon>
    </lineage>
</organism>
<evidence type="ECO:0000256" key="5">
    <source>
        <dbReference type="ARBA" id="ARBA00023128"/>
    </source>
</evidence>
<dbReference type="GO" id="GO:0032259">
    <property type="term" value="P:methylation"/>
    <property type="evidence" value="ECO:0007669"/>
    <property type="project" value="UniProtKB-KW"/>
</dbReference>
<dbReference type="KEGG" id="cten:18248050"/>
<protein>
    <recommendedName>
        <fullName evidence="7">Protein arginine methyltransferase NDUFAF7</fullName>
        <ecNumber evidence="7">2.1.1.320</ecNumber>
    </recommendedName>
</protein>
<dbReference type="Pfam" id="PF02636">
    <property type="entry name" value="Methyltransf_28"/>
    <property type="match status" value="1"/>
</dbReference>
<dbReference type="InterPro" id="IPR003788">
    <property type="entry name" value="NDUFAF7"/>
</dbReference>
<dbReference type="EC" id="2.1.1.320" evidence="7"/>
<evidence type="ECO:0000256" key="2">
    <source>
        <dbReference type="ARBA" id="ARBA00005891"/>
    </source>
</evidence>
<dbReference type="SUPFAM" id="SSF53335">
    <property type="entry name" value="S-adenosyl-L-methionine-dependent methyltransferases"/>
    <property type="match status" value="1"/>
</dbReference>
<dbReference type="PANTHER" id="PTHR12049">
    <property type="entry name" value="PROTEIN ARGININE METHYLTRANSFERASE NDUFAF7, MITOCHONDRIAL"/>
    <property type="match status" value="1"/>
</dbReference>
<accession>G3B8F5</accession>
<gene>
    <name evidence="8" type="ORF">CANTEDRAFT_115846</name>
</gene>
<name>G3B8F5_CANTC</name>
<dbReference type="GO" id="GO:0032981">
    <property type="term" value="P:mitochondrial respiratory chain complex I assembly"/>
    <property type="evidence" value="ECO:0007669"/>
    <property type="project" value="TreeGrafter"/>
</dbReference>
<evidence type="ECO:0000313" key="8">
    <source>
        <dbReference type="EMBL" id="EGV62388.1"/>
    </source>
</evidence>
<evidence type="ECO:0000256" key="7">
    <source>
        <dbReference type="RuleBase" id="RU364114"/>
    </source>
</evidence>
<comment type="catalytic activity">
    <reaction evidence="6 7">
        <text>L-arginyl-[protein] + 2 S-adenosyl-L-methionine = N(omega),N(omega)'-dimethyl-L-arginyl-[protein] + 2 S-adenosyl-L-homocysteine + 2 H(+)</text>
        <dbReference type="Rhea" id="RHEA:48108"/>
        <dbReference type="Rhea" id="RHEA-COMP:10532"/>
        <dbReference type="Rhea" id="RHEA-COMP:11992"/>
        <dbReference type="ChEBI" id="CHEBI:15378"/>
        <dbReference type="ChEBI" id="CHEBI:29965"/>
        <dbReference type="ChEBI" id="CHEBI:57856"/>
        <dbReference type="ChEBI" id="CHEBI:59789"/>
        <dbReference type="ChEBI" id="CHEBI:88221"/>
        <dbReference type="EC" id="2.1.1.320"/>
    </reaction>
</comment>
<dbReference type="HOGENOM" id="CLU_024840_0_0_1"/>
<dbReference type="Gene3D" id="3.40.50.12710">
    <property type="match status" value="1"/>
</dbReference>
<evidence type="ECO:0000256" key="6">
    <source>
        <dbReference type="ARBA" id="ARBA00048612"/>
    </source>
</evidence>
<evidence type="ECO:0000256" key="3">
    <source>
        <dbReference type="ARBA" id="ARBA00022603"/>
    </source>
</evidence>
<dbReference type="GeneID" id="18248050"/>
<evidence type="ECO:0000256" key="1">
    <source>
        <dbReference type="ARBA" id="ARBA00004173"/>
    </source>
</evidence>
<dbReference type="FunFam" id="3.40.50.12710:FF:000008">
    <property type="entry name" value="Protein arginine methyltransferase NDUFAF7"/>
    <property type="match status" value="1"/>
</dbReference>
<comment type="function">
    <text evidence="7">Arginine methyltransferase involved in the assembly or stability of mitochondrial NADH:ubiquinone oxidoreductase complex (complex I).</text>
</comment>
<dbReference type="GO" id="GO:0035243">
    <property type="term" value="F:protein-arginine omega-N symmetric methyltransferase activity"/>
    <property type="evidence" value="ECO:0007669"/>
    <property type="project" value="UniProtKB-EC"/>
</dbReference>
<dbReference type="GO" id="GO:0005739">
    <property type="term" value="C:mitochondrion"/>
    <property type="evidence" value="ECO:0007669"/>
    <property type="project" value="UniProtKB-SubCell"/>
</dbReference>
<dbReference type="STRING" id="590646.G3B8F5"/>
<dbReference type="RefSeq" id="XP_006688558.1">
    <property type="nucleotide sequence ID" value="XM_006688495.1"/>
</dbReference>
<sequence>MLRFTRRFSNSFRRFKKPVKDADGLYHGKFSQEEYEKASHYLRQQLDELESSIKGNTNIRENLGKMPSFPMATKTKPRVDNLSTLLEETIKTTGPLSLSAYMRQCLTHPQFGYYTTRDPLDANTGDFITSPEISSVFGEVIGLYLFQIWATQNRPNAIKLIEFGPGKGTLMCDVLTSFNKLTKKFAVNIEIELIETSRVLRKEQHKTLCGANPYESTDTGDHSTTIWGNKIRWVENESEITNNPEISNYVLAHEFFDALPIKSFQFTNNGWRELLVEHSPSVSNNTIALPEAEPSSEANSEGFDNEFHLTMTPKETPSSAIPTLSKRFEGLPVGTRIEICPDAEFFIRKMASLINNEKRLGSVLVIDYGVVDQIPDNTLRGIYKHGFVSPFFKPGEVDLSINVDFDNLKLLSKDMVMVLDPVDQGDFLHELGIGHRIQQLLIKNNDSQETQEKVYNAYKRLTDKDSKSMGKIYKFFGLLPKGSEVPLGFQKLV</sequence>
<evidence type="ECO:0000313" key="9">
    <source>
        <dbReference type="Proteomes" id="UP000000707"/>
    </source>
</evidence>
<dbReference type="eggNOG" id="KOG2901">
    <property type="taxonomic scope" value="Eukaryota"/>
</dbReference>
<dbReference type="OrthoDB" id="5595109at2759"/>
<keyword evidence="3 7" id="KW-0489">Methyltransferase</keyword>
<comment type="subcellular location">
    <subcellularLocation>
        <location evidence="1 7">Mitochondrion</location>
    </subcellularLocation>
</comment>
<dbReference type="EMBL" id="GL996527">
    <property type="protein sequence ID" value="EGV62388.1"/>
    <property type="molecule type" value="Genomic_DNA"/>
</dbReference>
<evidence type="ECO:0000256" key="4">
    <source>
        <dbReference type="ARBA" id="ARBA00022679"/>
    </source>
</evidence>
<dbReference type="Proteomes" id="UP000000707">
    <property type="component" value="Unassembled WGS sequence"/>
</dbReference>